<dbReference type="PANTHER" id="PTHR21650:SF4">
    <property type="entry name" value="MEMBRALIN"/>
    <property type="match status" value="1"/>
</dbReference>
<keyword evidence="2" id="KW-1133">Transmembrane helix</keyword>
<proteinExistence type="predicted"/>
<feature type="compositionally biased region" description="Low complexity" evidence="1">
    <location>
        <begin position="21"/>
        <end position="37"/>
    </location>
</feature>
<feature type="region of interest" description="Disordered" evidence="1">
    <location>
        <begin position="67"/>
        <end position="168"/>
    </location>
</feature>
<evidence type="ECO:0000313" key="3">
    <source>
        <dbReference type="EMBL" id="CAD8229396.1"/>
    </source>
</evidence>
<keyword evidence="2" id="KW-0472">Membrane</keyword>
<feature type="compositionally biased region" description="Low complexity" evidence="1">
    <location>
        <begin position="156"/>
        <end position="168"/>
    </location>
</feature>
<dbReference type="GO" id="GO:0034976">
    <property type="term" value="P:response to endoplasmic reticulum stress"/>
    <property type="evidence" value="ECO:0007669"/>
    <property type="project" value="TreeGrafter"/>
</dbReference>
<name>A0A7R9T9P4_9VIRI</name>
<feature type="region of interest" description="Disordered" evidence="1">
    <location>
        <begin position="1"/>
        <end position="51"/>
    </location>
</feature>
<feature type="transmembrane region" description="Helical" evidence="2">
    <location>
        <begin position="668"/>
        <end position="686"/>
    </location>
</feature>
<feature type="compositionally biased region" description="Basic and acidic residues" evidence="1">
    <location>
        <begin position="126"/>
        <end position="143"/>
    </location>
</feature>
<evidence type="ECO:0000256" key="1">
    <source>
        <dbReference type="SAM" id="MobiDB-lite"/>
    </source>
</evidence>
<accession>A0A7R9T9P4</accession>
<feature type="region of interest" description="Disordered" evidence="1">
    <location>
        <begin position="274"/>
        <end position="300"/>
    </location>
</feature>
<dbReference type="GO" id="GO:1904294">
    <property type="term" value="P:positive regulation of ERAD pathway"/>
    <property type="evidence" value="ECO:0007669"/>
    <property type="project" value="TreeGrafter"/>
</dbReference>
<dbReference type="AlphaFoldDB" id="A0A7R9T9P4"/>
<dbReference type="EMBL" id="HBDZ01001213">
    <property type="protein sequence ID" value="CAD8229396.1"/>
    <property type="molecule type" value="Transcribed_RNA"/>
</dbReference>
<evidence type="ECO:0000256" key="2">
    <source>
        <dbReference type="SAM" id="Phobius"/>
    </source>
</evidence>
<protein>
    <submittedName>
        <fullName evidence="3">Uncharacterized protein</fullName>
    </submittedName>
</protein>
<feature type="compositionally biased region" description="Basic and acidic residues" evidence="1">
    <location>
        <begin position="279"/>
        <end position="292"/>
    </location>
</feature>
<gene>
    <name evidence="3" type="ORF">PCOL08062_LOCUS960</name>
</gene>
<feature type="transmembrane region" description="Helical" evidence="2">
    <location>
        <begin position="692"/>
        <end position="712"/>
    </location>
</feature>
<dbReference type="PANTHER" id="PTHR21650">
    <property type="entry name" value="MEMBRALIN/KINETOCHORE PROTEIN NUF2"/>
    <property type="match status" value="1"/>
</dbReference>
<organism evidence="3">
    <name type="scientific">Prasinoderma coloniale</name>
    <dbReference type="NCBI Taxonomy" id="156133"/>
    <lineage>
        <taxon>Eukaryota</taxon>
        <taxon>Viridiplantae</taxon>
        <taxon>Prasinodermophyta</taxon>
        <taxon>Prasinodermophyceae</taxon>
        <taxon>Prasinodermales</taxon>
        <taxon>Prasinodermaceae</taxon>
        <taxon>Prasinoderma</taxon>
    </lineage>
</organism>
<feature type="transmembrane region" description="Helical" evidence="2">
    <location>
        <begin position="611"/>
        <end position="635"/>
    </location>
</feature>
<keyword evidence="2" id="KW-0812">Transmembrane</keyword>
<feature type="transmembrane region" description="Helical" evidence="2">
    <location>
        <begin position="641"/>
        <end position="661"/>
    </location>
</feature>
<dbReference type="GO" id="GO:0005783">
    <property type="term" value="C:endoplasmic reticulum"/>
    <property type="evidence" value="ECO:0007669"/>
    <property type="project" value="TreeGrafter"/>
</dbReference>
<reference evidence="3" key="1">
    <citation type="submission" date="2021-01" db="EMBL/GenBank/DDBJ databases">
        <authorList>
            <person name="Corre E."/>
            <person name="Pelletier E."/>
            <person name="Niang G."/>
            <person name="Scheremetjew M."/>
            <person name="Finn R."/>
            <person name="Kale V."/>
            <person name="Holt S."/>
            <person name="Cochrane G."/>
            <person name="Meng A."/>
            <person name="Brown T."/>
            <person name="Cohen L."/>
        </authorList>
    </citation>
    <scope>NUCLEOTIDE SEQUENCE</scope>
    <source>
        <strain evidence="3">CCMP1413</strain>
    </source>
</reference>
<sequence length="760" mass="80867">MSRSIVEAPDDVGAGAGEGAGDLSSSPSAPEAAAPAPFDDGDESHAGESHAIARARACVCACVRVRVSARGGRPMDSPPLSPRGGGATFRGGGEGGSRAQEQQQQRDPEDERHQQQRRRQWEDEDHEGREMRWQQRQEERGSDGEGAPARSRHVRPSQPSGRRQRPQLAARFAESGALALAACFAFYAAHMHRAVRVAGGGTGCASALLAAQPLAASADIVEIRVMPSALHGLADVRAHLGGGGGGSGARRVAAAMTTLTDALSPLTQWRTLFSGGDGAGRRSERARHESRSGRGRTGGSEALLEAAAVEAWEGADPSDVDAPAVIIDSLANAWHELGLERSALGGGAEEGAPLSSLPRAGASSTVLPQPDFGAVNARNAAALRERVPAGLEWLARGDESVDAALHAFDEVYVYAASRGYFQLSVNAKEKHGIETVVAGLPSDLACWGGTIAEAAMEALSGYESALFVALLAVRGAEGDLFSHTSWLMHSLGEGGAAQEIHGLVAALGIQGGWARTAEWLANRAVLVLTALYVLVGTALAVGITLRETQSRILRLAVATRDAGSVRSAPPPVPRVSPALVRALGEERAQARAREQARHSHTLMRSRLMRSCISHGIESLVFVPLMLGTLLFLHEFFARDQVLAFLVLTLTWLADLYTLLYARTSVTSAYFSRLYFVYSAAFHVYALAVPHGFTYSAFFASAFLSVHAAMWLFRRIERQNTSERQRSLEMGGVPVVGFVPFTGFLRMSGERIDISVESMRL</sequence>
<feature type="transmembrane region" description="Helical" evidence="2">
    <location>
        <begin position="524"/>
        <end position="545"/>
    </location>
</feature>
<feature type="compositionally biased region" description="Basic and acidic residues" evidence="1">
    <location>
        <begin position="104"/>
        <end position="114"/>
    </location>
</feature>
<feature type="compositionally biased region" description="Gly residues" evidence="1">
    <location>
        <begin position="83"/>
        <end position="96"/>
    </location>
</feature>